<feature type="transmembrane region" description="Helical" evidence="1">
    <location>
        <begin position="6"/>
        <end position="24"/>
    </location>
</feature>
<evidence type="ECO:0000256" key="1">
    <source>
        <dbReference type="SAM" id="Phobius"/>
    </source>
</evidence>
<keyword evidence="1" id="KW-0472">Membrane</keyword>
<sequence>MATLMWTIWLVGTLVSLSTIYVLLRVLYDVDNFDDDSAAGGQS</sequence>
<keyword evidence="1" id="KW-0812">Transmembrane</keyword>
<keyword evidence="3" id="KW-1185">Reference proteome</keyword>
<organism evidence="2 3">
    <name type="scientific">Natronorubrum daqingense</name>
    <dbReference type="NCBI Taxonomy" id="588898"/>
    <lineage>
        <taxon>Archaea</taxon>
        <taxon>Methanobacteriati</taxon>
        <taxon>Methanobacteriota</taxon>
        <taxon>Stenosarchaea group</taxon>
        <taxon>Halobacteria</taxon>
        <taxon>Halobacteriales</taxon>
        <taxon>Natrialbaceae</taxon>
        <taxon>Natronorubrum</taxon>
    </lineage>
</organism>
<dbReference type="Proteomes" id="UP000185687">
    <property type="component" value="Unassembled WGS sequence"/>
</dbReference>
<reference evidence="2 3" key="1">
    <citation type="submission" date="2017-01" db="EMBL/GenBank/DDBJ databases">
        <authorList>
            <person name="Mah S.A."/>
            <person name="Swanson W.J."/>
            <person name="Moy G.W."/>
            <person name="Vacquier V.D."/>
        </authorList>
    </citation>
    <scope>NUCLEOTIDE SEQUENCE [LARGE SCALE GENOMIC DNA]</scope>
    <source>
        <strain evidence="2 3">CGMCC 1.8909</strain>
    </source>
</reference>
<keyword evidence="1" id="KW-1133">Transmembrane helix</keyword>
<dbReference type="EMBL" id="FTNP01000002">
    <property type="protein sequence ID" value="SIR55464.1"/>
    <property type="molecule type" value="Genomic_DNA"/>
</dbReference>
<evidence type="ECO:0000313" key="3">
    <source>
        <dbReference type="Proteomes" id="UP000185687"/>
    </source>
</evidence>
<dbReference type="GeneID" id="74354078"/>
<protein>
    <submittedName>
        <fullName evidence="2">Uncharacterized protein</fullName>
    </submittedName>
</protein>
<accession>A0A1N7BW91</accession>
<proteinExistence type="predicted"/>
<name>A0A1N7BW91_9EURY</name>
<dbReference type="RefSeq" id="WP_257787603.1">
    <property type="nucleotide sequence ID" value="NZ_CP019327.1"/>
</dbReference>
<dbReference type="AlphaFoldDB" id="A0A1N7BW91"/>
<gene>
    <name evidence="2" type="ORF">SAMN05421809_1381</name>
</gene>
<evidence type="ECO:0000313" key="2">
    <source>
        <dbReference type="EMBL" id="SIR55464.1"/>
    </source>
</evidence>